<evidence type="ECO:0000256" key="1">
    <source>
        <dbReference type="ARBA" id="ARBA00004173"/>
    </source>
</evidence>
<protein>
    <recommendedName>
        <fullName evidence="4">Small ribosomal subunit protein mS41</fullName>
    </recommendedName>
</protein>
<reference evidence="7 9" key="1">
    <citation type="submission" date="2020-01" db="EMBL/GenBank/DDBJ databases">
        <authorList>
            <consortium name="DOE Joint Genome Institute"/>
            <person name="Haridas S."/>
            <person name="Albert R."/>
            <person name="Binder M."/>
            <person name="Bloem J."/>
            <person name="Labutti K."/>
            <person name="Salamov A."/>
            <person name="Andreopoulos B."/>
            <person name="Baker S.E."/>
            <person name="Barry K."/>
            <person name="Bills G."/>
            <person name="Bluhm B.H."/>
            <person name="Cannon C."/>
            <person name="Castanera R."/>
            <person name="Culley D.E."/>
            <person name="Daum C."/>
            <person name="Ezra D."/>
            <person name="Gonzalez J.B."/>
            <person name="Henrissat B."/>
            <person name="Kuo A."/>
            <person name="Liang C."/>
            <person name="Lipzen A."/>
            <person name="Lutzoni F."/>
            <person name="Magnuson J."/>
            <person name="Mondo S."/>
            <person name="Nolan M."/>
            <person name="Ohm R."/>
            <person name="Pangilinan J."/>
            <person name="Park H.-J."/>
            <person name="Ramirez L."/>
            <person name="Alfaro M."/>
            <person name="Sun H."/>
            <person name="Tritt A."/>
            <person name="Yoshinaga Y."/>
            <person name="Zwiers L.-H."/>
            <person name="Turgeon B.G."/>
            <person name="Goodwin S.B."/>
            <person name="Spatafora J.W."/>
            <person name="Crous P.W."/>
            <person name="Grigoriev I.V."/>
        </authorList>
    </citation>
    <scope>NUCLEOTIDE SEQUENCE</scope>
    <source>
        <strain evidence="7 9">CBS 781.70</strain>
    </source>
</reference>
<dbReference type="InterPro" id="IPR019083">
    <property type="entry name" value="SAM_Ribosomal_mS41"/>
</dbReference>
<dbReference type="AlphaFoldDB" id="A0A6G1GDJ4"/>
<evidence type="ECO:0000313" key="9">
    <source>
        <dbReference type="RefSeq" id="XP_033537617.1"/>
    </source>
</evidence>
<dbReference type="OrthoDB" id="18595at2759"/>
<evidence type="ECO:0000259" key="6">
    <source>
        <dbReference type="SMART" id="SM01238"/>
    </source>
</evidence>
<feature type="region of interest" description="Disordered" evidence="5">
    <location>
        <begin position="213"/>
        <end position="241"/>
    </location>
</feature>
<dbReference type="EMBL" id="ML975151">
    <property type="protein sequence ID" value="KAF1815986.1"/>
    <property type="molecule type" value="Genomic_DNA"/>
</dbReference>
<dbReference type="Proteomes" id="UP000504638">
    <property type="component" value="Unplaced"/>
</dbReference>
<evidence type="ECO:0000313" key="7">
    <source>
        <dbReference type="EMBL" id="KAF1815986.1"/>
    </source>
</evidence>
<dbReference type="PANTHER" id="PTHR28235:SF1">
    <property type="entry name" value="SMALL RIBOSOMAL SUBUNIT PROTEIN MS41"/>
    <property type="match status" value="1"/>
</dbReference>
<dbReference type="Pfam" id="PF09597">
    <property type="entry name" value="SAM_Ribosomal_mS41"/>
    <property type="match status" value="1"/>
</dbReference>
<dbReference type="InterPro" id="IPR039603">
    <property type="entry name" value="Ribosomal_mS41"/>
</dbReference>
<sequence length="241" mass="26788">MSWMFGSKFRPLKQACAICIRHSSTSNRLLSRPIPPPTPFVPDVATFLKVIGRNLSAHSSRIPSWDALFTYSSSQLRASGIEPARKRKYLLWWRERFRQGRYGVGGDSKWVGEDGEAHLRVFEVPMPPEWQSKDSALATATRTAGMRKIAVNVPFGTADQDTCPVPLEEAPPVALTKVRGAHTISGPFVEPLKGTQGMGARLKVQEGLWEVKQGRKVDGGERRKAEVRAKRRAAERKAAGR</sequence>
<dbReference type="RefSeq" id="XP_033537617.1">
    <property type="nucleotide sequence ID" value="XM_033678844.1"/>
</dbReference>
<dbReference type="SMART" id="SM01238">
    <property type="entry name" value="IGR"/>
    <property type="match status" value="1"/>
</dbReference>
<feature type="domain" description="Small ribosomal subunit protein mS41 SAM" evidence="6">
    <location>
        <begin position="44"/>
        <end position="100"/>
    </location>
</feature>
<evidence type="ECO:0000256" key="5">
    <source>
        <dbReference type="SAM" id="MobiDB-lite"/>
    </source>
</evidence>
<feature type="compositionally biased region" description="Basic and acidic residues" evidence="5">
    <location>
        <begin position="213"/>
        <end position="228"/>
    </location>
</feature>
<comment type="similarity">
    <text evidence="2">Belongs to the mitochondrion-specific ribosomal protein mS41 family.</text>
</comment>
<dbReference type="GO" id="GO:0005739">
    <property type="term" value="C:mitochondrion"/>
    <property type="evidence" value="ECO:0007669"/>
    <property type="project" value="UniProtKB-SubCell"/>
</dbReference>
<evidence type="ECO:0000256" key="2">
    <source>
        <dbReference type="ARBA" id="ARBA00010492"/>
    </source>
</evidence>
<evidence type="ECO:0000313" key="8">
    <source>
        <dbReference type="Proteomes" id="UP000504638"/>
    </source>
</evidence>
<dbReference type="PANTHER" id="PTHR28235">
    <property type="entry name" value="PROTEIN FYV4, MITOCHONDRIAL"/>
    <property type="match status" value="1"/>
</dbReference>
<organism evidence="7">
    <name type="scientific">Eremomyces bilateralis CBS 781.70</name>
    <dbReference type="NCBI Taxonomy" id="1392243"/>
    <lineage>
        <taxon>Eukaryota</taxon>
        <taxon>Fungi</taxon>
        <taxon>Dikarya</taxon>
        <taxon>Ascomycota</taxon>
        <taxon>Pezizomycotina</taxon>
        <taxon>Dothideomycetes</taxon>
        <taxon>Dothideomycetes incertae sedis</taxon>
        <taxon>Eremomycetales</taxon>
        <taxon>Eremomycetaceae</taxon>
        <taxon>Eremomyces</taxon>
    </lineage>
</organism>
<evidence type="ECO:0000256" key="4">
    <source>
        <dbReference type="ARBA" id="ARBA00035129"/>
    </source>
</evidence>
<dbReference type="GeneID" id="54419414"/>
<keyword evidence="8" id="KW-1185">Reference proteome</keyword>
<reference evidence="9" key="2">
    <citation type="submission" date="2020-04" db="EMBL/GenBank/DDBJ databases">
        <authorList>
            <consortium name="NCBI Genome Project"/>
        </authorList>
    </citation>
    <scope>NUCLEOTIDE SEQUENCE</scope>
    <source>
        <strain evidence="9">CBS 781.70</strain>
    </source>
</reference>
<gene>
    <name evidence="7 9" type="ORF">P152DRAFT_455708</name>
</gene>
<accession>A0A6G1GDJ4</accession>
<reference evidence="9" key="3">
    <citation type="submission" date="2025-04" db="UniProtKB">
        <authorList>
            <consortium name="RefSeq"/>
        </authorList>
    </citation>
    <scope>IDENTIFICATION</scope>
    <source>
        <strain evidence="9">CBS 781.70</strain>
    </source>
</reference>
<proteinExistence type="inferred from homology"/>
<comment type="subcellular location">
    <subcellularLocation>
        <location evidence="1">Mitochondrion</location>
    </subcellularLocation>
</comment>
<keyword evidence="3" id="KW-0496">Mitochondrion</keyword>
<name>A0A6G1GDJ4_9PEZI</name>
<evidence type="ECO:0000256" key="3">
    <source>
        <dbReference type="ARBA" id="ARBA00023128"/>
    </source>
</evidence>